<reference evidence="1 2" key="1">
    <citation type="submission" date="2017-06" db="EMBL/GenBank/DDBJ databases">
        <authorList>
            <person name="Kim H.J."/>
            <person name="Triplett B.A."/>
        </authorList>
    </citation>
    <scope>NUCLEOTIDE SEQUENCE [LARGE SCALE GENOMIC DNA]</scope>
    <source>
        <strain evidence="1 2">DSM 19307</strain>
    </source>
</reference>
<organism evidence="1 2">
    <name type="scientific">Ekhidna lutea</name>
    <dbReference type="NCBI Taxonomy" id="447679"/>
    <lineage>
        <taxon>Bacteria</taxon>
        <taxon>Pseudomonadati</taxon>
        <taxon>Bacteroidota</taxon>
        <taxon>Cytophagia</taxon>
        <taxon>Cytophagales</taxon>
        <taxon>Reichenbachiellaceae</taxon>
        <taxon>Ekhidna</taxon>
    </lineage>
</organism>
<dbReference type="Proteomes" id="UP000198393">
    <property type="component" value="Unassembled WGS sequence"/>
</dbReference>
<evidence type="ECO:0000313" key="2">
    <source>
        <dbReference type="Proteomes" id="UP000198393"/>
    </source>
</evidence>
<dbReference type="InterPro" id="IPR029069">
    <property type="entry name" value="HotDog_dom_sf"/>
</dbReference>
<accession>A0A239LIX7</accession>
<dbReference type="AlphaFoldDB" id="A0A239LIX7"/>
<name>A0A239LIX7_EKHLU</name>
<keyword evidence="2" id="KW-1185">Reference proteome</keyword>
<dbReference type="OrthoDB" id="9153186at2"/>
<dbReference type="RefSeq" id="WP_089357963.1">
    <property type="nucleotide sequence ID" value="NZ_FZPD01000005.1"/>
</dbReference>
<protein>
    <recommendedName>
        <fullName evidence="3">Acyl-coenzyme A thioesterase PaaI, contains HGG motif</fullName>
    </recommendedName>
</protein>
<evidence type="ECO:0000313" key="1">
    <source>
        <dbReference type="EMBL" id="SNT30325.1"/>
    </source>
</evidence>
<dbReference type="EMBL" id="FZPD01000005">
    <property type="protein sequence ID" value="SNT30325.1"/>
    <property type="molecule type" value="Genomic_DNA"/>
</dbReference>
<gene>
    <name evidence="1" type="ORF">SAMN05421640_3302</name>
</gene>
<sequence>MQLNPKQHKLARQVTSNFKFPLFLVKSLPMGWIAGLRVRELTGKKCVTSVPFKYLTKNPFKSTYFAVQSMAAELSTATPCLLAITGQKPSVAFIIVDLKATFSKKATDRVYFTCEDGAKAFEAVENCIKTGESAEATFKTVGKMRDGTIVSEFEFTWSFKQRKS</sequence>
<proteinExistence type="predicted"/>
<dbReference type="Gene3D" id="3.10.129.10">
    <property type="entry name" value="Hotdog Thioesterase"/>
    <property type="match status" value="1"/>
</dbReference>
<dbReference type="SUPFAM" id="SSF54637">
    <property type="entry name" value="Thioesterase/thiol ester dehydrase-isomerase"/>
    <property type="match status" value="1"/>
</dbReference>
<evidence type="ECO:0008006" key="3">
    <source>
        <dbReference type="Google" id="ProtNLM"/>
    </source>
</evidence>